<gene>
    <name evidence="3" type="ORF">HYALB_00009344</name>
</gene>
<keyword evidence="2" id="KW-0732">Signal</keyword>
<comment type="caution">
    <text evidence="3">The sequence shown here is derived from an EMBL/GenBank/DDBJ whole genome shotgun (WGS) entry which is preliminary data.</text>
</comment>
<dbReference type="OrthoDB" id="3559878at2759"/>
<accession>A0A9N9PW82</accession>
<feature type="chain" id="PRO_5040491196" evidence="2">
    <location>
        <begin position="21"/>
        <end position="179"/>
    </location>
</feature>
<feature type="signal peptide" evidence="2">
    <location>
        <begin position="1"/>
        <end position="20"/>
    </location>
</feature>
<dbReference type="Proteomes" id="UP000701801">
    <property type="component" value="Unassembled WGS sequence"/>
</dbReference>
<organism evidence="3 4">
    <name type="scientific">Hymenoscyphus albidus</name>
    <dbReference type="NCBI Taxonomy" id="595503"/>
    <lineage>
        <taxon>Eukaryota</taxon>
        <taxon>Fungi</taxon>
        <taxon>Dikarya</taxon>
        <taxon>Ascomycota</taxon>
        <taxon>Pezizomycotina</taxon>
        <taxon>Leotiomycetes</taxon>
        <taxon>Helotiales</taxon>
        <taxon>Helotiaceae</taxon>
        <taxon>Hymenoscyphus</taxon>
    </lineage>
</organism>
<protein>
    <submittedName>
        <fullName evidence="3">Uncharacterized protein</fullName>
    </submittedName>
</protein>
<evidence type="ECO:0000313" key="4">
    <source>
        <dbReference type="Proteomes" id="UP000701801"/>
    </source>
</evidence>
<evidence type="ECO:0000256" key="2">
    <source>
        <dbReference type="SAM" id="SignalP"/>
    </source>
</evidence>
<reference evidence="3" key="1">
    <citation type="submission" date="2021-07" db="EMBL/GenBank/DDBJ databases">
        <authorList>
            <person name="Durling M."/>
        </authorList>
    </citation>
    <scope>NUCLEOTIDE SEQUENCE</scope>
</reference>
<evidence type="ECO:0000256" key="1">
    <source>
        <dbReference type="SAM" id="MobiDB-lite"/>
    </source>
</evidence>
<keyword evidence="4" id="KW-1185">Reference proteome</keyword>
<name>A0A9N9PW82_9HELO</name>
<dbReference type="AlphaFoldDB" id="A0A9N9PW82"/>
<evidence type="ECO:0000313" key="3">
    <source>
        <dbReference type="EMBL" id="CAG8977248.1"/>
    </source>
</evidence>
<dbReference type="EMBL" id="CAJVRM010000209">
    <property type="protein sequence ID" value="CAG8977248.1"/>
    <property type="molecule type" value="Genomic_DNA"/>
</dbReference>
<sequence>MAAINLAINLVVLGLSGVLSIPAFASFGKTPEANVVTVNIGVGATNTSVSFPDKSIKTPGGVVPIVELWDVLGNQMGTASSKDPVVEGGSLSLTMSGKNGGKTSTTPMYIRLIAQDAGEVCIVEGIYCDMCHRRAYPLCGEKESRSCFDMDLKQIRASGNERRDGNIPQKSYEEVRHWK</sequence>
<feature type="region of interest" description="Disordered" evidence="1">
    <location>
        <begin position="159"/>
        <end position="179"/>
    </location>
</feature>
<proteinExistence type="predicted"/>